<keyword evidence="3" id="KW-1015">Disulfide bond</keyword>
<dbReference type="InterPro" id="IPR007110">
    <property type="entry name" value="Ig-like_dom"/>
</dbReference>
<feature type="domain" description="Ig-like" evidence="6">
    <location>
        <begin position="103"/>
        <end position="182"/>
    </location>
</feature>
<dbReference type="Pfam" id="PF13927">
    <property type="entry name" value="Ig_3"/>
    <property type="match status" value="1"/>
</dbReference>
<dbReference type="InterPro" id="IPR051275">
    <property type="entry name" value="Cell_adhesion_signaling"/>
</dbReference>
<evidence type="ECO:0000313" key="7">
    <source>
        <dbReference type="EMBL" id="UYV62089.1"/>
    </source>
</evidence>
<proteinExistence type="predicted"/>
<dbReference type="PROSITE" id="PS50835">
    <property type="entry name" value="IG_LIKE"/>
    <property type="match status" value="2"/>
</dbReference>
<evidence type="ECO:0000256" key="3">
    <source>
        <dbReference type="ARBA" id="ARBA00023157"/>
    </source>
</evidence>
<protein>
    <recommendedName>
        <fullName evidence="6">Ig-like domain-containing protein</fullName>
    </recommendedName>
</protein>
<evidence type="ECO:0000256" key="2">
    <source>
        <dbReference type="ARBA" id="ARBA00023136"/>
    </source>
</evidence>
<dbReference type="SMART" id="SM00409">
    <property type="entry name" value="IG"/>
    <property type="match status" value="2"/>
</dbReference>
<dbReference type="PANTHER" id="PTHR11640">
    <property type="entry name" value="NEPHRIN"/>
    <property type="match status" value="1"/>
</dbReference>
<accession>A0ABY6JZW2</accession>
<keyword evidence="8" id="KW-1185">Reference proteome</keyword>
<evidence type="ECO:0000259" key="6">
    <source>
        <dbReference type="PROSITE" id="PS50835"/>
    </source>
</evidence>
<reference evidence="7 8" key="1">
    <citation type="submission" date="2022-01" db="EMBL/GenBank/DDBJ databases">
        <title>A chromosomal length assembly of Cordylochernes scorpioides.</title>
        <authorList>
            <person name="Zeh D."/>
            <person name="Zeh J."/>
        </authorList>
    </citation>
    <scope>NUCLEOTIDE SEQUENCE [LARGE SCALE GENOMIC DNA]</scope>
    <source>
        <strain evidence="7">IN4F17</strain>
        <tissue evidence="7">Whole Body</tissue>
    </source>
</reference>
<dbReference type="InterPro" id="IPR036179">
    <property type="entry name" value="Ig-like_dom_sf"/>
</dbReference>
<dbReference type="SUPFAM" id="SSF48726">
    <property type="entry name" value="Immunoglobulin"/>
    <property type="match status" value="2"/>
</dbReference>
<name>A0ABY6JZW2_9ARAC</name>
<comment type="subcellular location">
    <subcellularLocation>
        <location evidence="1">Membrane</location>
        <topology evidence="1">Single-pass type I membrane protein</topology>
    </subcellularLocation>
</comment>
<sequence length="186" mass="20426">MNVTGLPQVQTFSFSSNIKIGEKVSITCNPQKGDPPFIIKWLKDGIYLEKNVDSNIRIVTNDMTSTIFFEPVNSNSGGNYTCEMKNKHGQDSYTALFNIKAPPEWVSVPHDLTALEGGSATLQCQAKGSPMPHVTWISEDHKILSNSSTVVLNPIERVHAGKYRCTADNGLGPPLQHTVTLTVHCE</sequence>
<dbReference type="InterPro" id="IPR013098">
    <property type="entry name" value="Ig_I-set"/>
</dbReference>
<organism evidence="7 8">
    <name type="scientific">Cordylochernes scorpioides</name>
    <dbReference type="NCBI Taxonomy" id="51811"/>
    <lineage>
        <taxon>Eukaryota</taxon>
        <taxon>Metazoa</taxon>
        <taxon>Ecdysozoa</taxon>
        <taxon>Arthropoda</taxon>
        <taxon>Chelicerata</taxon>
        <taxon>Arachnida</taxon>
        <taxon>Pseudoscorpiones</taxon>
        <taxon>Cheliferoidea</taxon>
        <taxon>Chernetidae</taxon>
        <taxon>Cordylochernes</taxon>
    </lineage>
</organism>
<evidence type="ECO:0000313" key="8">
    <source>
        <dbReference type="Proteomes" id="UP001235939"/>
    </source>
</evidence>
<evidence type="ECO:0000256" key="4">
    <source>
        <dbReference type="ARBA" id="ARBA00023180"/>
    </source>
</evidence>
<dbReference type="Pfam" id="PF07679">
    <property type="entry name" value="I-set"/>
    <property type="match status" value="1"/>
</dbReference>
<dbReference type="InterPro" id="IPR013783">
    <property type="entry name" value="Ig-like_fold"/>
</dbReference>
<gene>
    <name evidence="7" type="ORF">LAZ67_1007778</name>
</gene>
<evidence type="ECO:0000256" key="1">
    <source>
        <dbReference type="ARBA" id="ARBA00004479"/>
    </source>
</evidence>
<evidence type="ECO:0000256" key="5">
    <source>
        <dbReference type="ARBA" id="ARBA00023319"/>
    </source>
</evidence>
<feature type="domain" description="Ig-like" evidence="6">
    <location>
        <begin position="7"/>
        <end position="98"/>
    </location>
</feature>
<dbReference type="InterPro" id="IPR003599">
    <property type="entry name" value="Ig_sub"/>
</dbReference>
<dbReference type="InterPro" id="IPR003598">
    <property type="entry name" value="Ig_sub2"/>
</dbReference>
<dbReference type="PANTHER" id="PTHR11640:SF31">
    <property type="entry name" value="IRREGULAR CHIASM C-ROUGHEST PROTEIN-RELATED"/>
    <property type="match status" value="1"/>
</dbReference>
<keyword evidence="5" id="KW-0393">Immunoglobulin domain</keyword>
<keyword evidence="4" id="KW-0325">Glycoprotein</keyword>
<dbReference type="SMART" id="SM00408">
    <property type="entry name" value="IGc2"/>
    <property type="match status" value="2"/>
</dbReference>
<dbReference type="EMBL" id="CP092863">
    <property type="protein sequence ID" value="UYV62089.1"/>
    <property type="molecule type" value="Genomic_DNA"/>
</dbReference>
<keyword evidence="2" id="KW-0472">Membrane</keyword>
<dbReference type="Proteomes" id="UP001235939">
    <property type="component" value="Chromosome 01"/>
</dbReference>
<dbReference type="Gene3D" id="2.60.40.10">
    <property type="entry name" value="Immunoglobulins"/>
    <property type="match status" value="2"/>
</dbReference>